<dbReference type="InterPro" id="IPR007318">
    <property type="entry name" value="Phopholipid_MeTrfase"/>
</dbReference>
<evidence type="ECO:0000256" key="3">
    <source>
        <dbReference type="ARBA" id="ARBA00022989"/>
    </source>
</evidence>
<comment type="subcellular location">
    <subcellularLocation>
        <location evidence="1">Endomembrane system</location>
        <topology evidence="1">Multi-pass membrane protein</topology>
    </subcellularLocation>
</comment>
<dbReference type="GO" id="GO:0008168">
    <property type="term" value="F:methyltransferase activity"/>
    <property type="evidence" value="ECO:0007669"/>
    <property type="project" value="UniProtKB-KW"/>
</dbReference>
<accession>A0A4R2K0Y9</accession>
<dbReference type="GO" id="GO:0012505">
    <property type="term" value="C:endomembrane system"/>
    <property type="evidence" value="ECO:0007669"/>
    <property type="project" value="UniProtKB-SubCell"/>
</dbReference>
<evidence type="ECO:0000256" key="2">
    <source>
        <dbReference type="ARBA" id="ARBA00022692"/>
    </source>
</evidence>
<evidence type="ECO:0000256" key="1">
    <source>
        <dbReference type="ARBA" id="ARBA00004127"/>
    </source>
</evidence>
<name>A0A4R2K0Y9_9PSEU</name>
<dbReference type="PANTHER" id="PTHR43847">
    <property type="entry name" value="BLL3993 PROTEIN"/>
    <property type="match status" value="1"/>
</dbReference>
<dbReference type="Gene3D" id="1.20.120.1630">
    <property type="match status" value="1"/>
</dbReference>
<dbReference type="GO" id="GO:0032259">
    <property type="term" value="P:methylation"/>
    <property type="evidence" value="ECO:0007669"/>
    <property type="project" value="UniProtKB-KW"/>
</dbReference>
<dbReference type="InterPro" id="IPR052527">
    <property type="entry name" value="Metal_cation-efflux_comp"/>
</dbReference>
<dbReference type="PANTHER" id="PTHR43847:SF1">
    <property type="entry name" value="BLL3993 PROTEIN"/>
    <property type="match status" value="1"/>
</dbReference>
<keyword evidence="3 5" id="KW-1133">Transmembrane helix</keyword>
<dbReference type="EMBL" id="SLWS01000001">
    <property type="protein sequence ID" value="TCO65954.1"/>
    <property type="molecule type" value="Genomic_DNA"/>
</dbReference>
<dbReference type="RefSeq" id="WP_165960254.1">
    <property type="nucleotide sequence ID" value="NZ_SLWS01000001.1"/>
</dbReference>
<dbReference type="AlphaFoldDB" id="A0A4R2K0Y9"/>
<gene>
    <name evidence="6" type="ORF">EV192_1011746</name>
</gene>
<keyword evidence="6" id="KW-0808">Transferase</keyword>
<keyword evidence="6" id="KW-0489">Methyltransferase</keyword>
<evidence type="ECO:0000256" key="5">
    <source>
        <dbReference type="SAM" id="Phobius"/>
    </source>
</evidence>
<feature type="transmembrane region" description="Helical" evidence="5">
    <location>
        <begin position="125"/>
        <end position="158"/>
    </location>
</feature>
<evidence type="ECO:0000256" key="4">
    <source>
        <dbReference type="ARBA" id="ARBA00023136"/>
    </source>
</evidence>
<dbReference type="Proteomes" id="UP000295680">
    <property type="component" value="Unassembled WGS sequence"/>
</dbReference>
<comment type="caution">
    <text evidence="6">The sequence shown here is derived from an EMBL/GenBank/DDBJ whole genome shotgun (WGS) entry which is preliminary data.</text>
</comment>
<feature type="transmembrane region" description="Helical" evidence="5">
    <location>
        <begin position="6"/>
        <end position="22"/>
    </location>
</feature>
<organism evidence="6 7">
    <name type="scientific">Actinocrispum wychmicini</name>
    <dbReference type="NCBI Taxonomy" id="1213861"/>
    <lineage>
        <taxon>Bacteria</taxon>
        <taxon>Bacillati</taxon>
        <taxon>Actinomycetota</taxon>
        <taxon>Actinomycetes</taxon>
        <taxon>Pseudonocardiales</taxon>
        <taxon>Pseudonocardiaceae</taxon>
        <taxon>Actinocrispum</taxon>
    </lineage>
</organism>
<keyword evidence="2 5" id="KW-0812">Transmembrane</keyword>
<reference evidence="6 7" key="1">
    <citation type="submission" date="2019-03" db="EMBL/GenBank/DDBJ databases">
        <title>Genomic Encyclopedia of Type Strains, Phase IV (KMG-IV): sequencing the most valuable type-strain genomes for metagenomic binning, comparative biology and taxonomic classification.</title>
        <authorList>
            <person name="Goeker M."/>
        </authorList>
    </citation>
    <scope>NUCLEOTIDE SEQUENCE [LARGE SCALE GENOMIC DNA]</scope>
    <source>
        <strain evidence="6 7">DSM 45934</strain>
    </source>
</reference>
<proteinExistence type="predicted"/>
<sequence length="190" mass="20831">MTVLTDVVRGLLFAAGTVWLIVELVNSRRSRAEAVTADHGSRVLLHVAVGVGFAVAIGLWRVVPATAVQPTVAAWVGLGILACGVALRVWSFRTLGRYFTYSVQTSDDQPVISTGPYRVVRHPSYVGLLLVVVGTGMSVANWLSIISLTAIMLSALVYRVVVEDRVLLRELGQRYRDYAATHKRLIPFIW</sequence>
<keyword evidence="4 5" id="KW-0472">Membrane</keyword>
<dbReference type="Pfam" id="PF04191">
    <property type="entry name" value="PEMT"/>
    <property type="match status" value="1"/>
</dbReference>
<feature type="transmembrane region" description="Helical" evidence="5">
    <location>
        <begin position="43"/>
        <end position="60"/>
    </location>
</feature>
<evidence type="ECO:0000313" key="7">
    <source>
        <dbReference type="Proteomes" id="UP000295680"/>
    </source>
</evidence>
<evidence type="ECO:0000313" key="6">
    <source>
        <dbReference type="EMBL" id="TCO65954.1"/>
    </source>
</evidence>
<protein>
    <submittedName>
        <fullName evidence="6">Protein-S-isoprenylcysteine O-methyltransferase Ste14</fullName>
    </submittedName>
</protein>
<feature type="transmembrane region" description="Helical" evidence="5">
    <location>
        <begin position="72"/>
        <end position="90"/>
    </location>
</feature>
<keyword evidence="7" id="KW-1185">Reference proteome</keyword>